<feature type="compositionally biased region" description="Low complexity" evidence="1">
    <location>
        <begin position="33"/>
        <end position="43"/>
    </location>
</feature>
<feature type="compositionally biased region" description="Basic and acidic residues" evidence="1">
    <location>
        <begin position="1"/>
        <end position="10"/>
    </location>
</feature>
<dbReference type="Proteomes" id="UP000008064">
    <property type="component" value="Unassembled WGS sequence"/>
</dbReference>
<organism>
    <name type="scientific">Serpula lacrymans var. lacrymans (strain S7.9)</name>
    <name type="common">Dry rot fungus</name>
    <dbReference type="NCBI Taxonomy" id="578457"/>
    <lineage>
        <taxon>Eukaryota</taxon>
        <taxon>Fungi</taxon>
        <taxon>Dikarya</taxon>
        <taxon>Basidiomycota</taxon>
        <taxon>Agaricomycotina</taxon>
        <taxon>Agaricomycetes</taxon>
        <taxon>Agaricomycetidae</taxon>
        <taxon>Boletales</taxon>
        <taxon>Coniophorineae</taxon>
        <taxon>Serpulaceae</taxon>
        <taxon>Serpula</taxon>
    </lineage>
</organism>
<reference evidence="3" key="1">
    <citation type="submission" date="2011-04" db="EMBL/GenBank/DDBJ databases">
        <title>Evolution of plant cell wall degrading machinery underlies the functional diversity of forest fungi.</title>
        <authorList>
            <consortium name="US DOE Joint Genome Institute (JGI-PGF)"/>
            <person name="Eastwood D.C."/>
            <person name="Floudas D."/>
            <person name="Binder M."/>
            <person name="Majcherczyk A."/>
            <person name="Schneider P."/>
            <person name="Aerts A."/>
            <person name="Asiegbu F.O."/>
            <person name="Baker S.E."/>
            <person name="Barry K."/>
            <person name="Bendiksby M."/>
            <person name="Blumentritt M."/>
            <person name="Coutinho P.M."/>
            <person name="Cullen D."/>
            <person name="Cullen D."/>
            <person name="Gathman A."/>
            <person name="Goodell B."/>
            <person name="Henrissat B."/>
            <person name="Ihrmark K."/>
            <person name="Kauserud H."/>
            <person name="Kohler A."/>
            <person name="LaButti K."/>
            <person name="Lapidus A."/>
            <person name="Lavin J.L."/>
            <person name="Lee Y.-H."/>
            <person name="Lindquist E."/>
            <person name="Lilly W."/>
            <person name="Lucas S."/>
            <person name="Morin E."/>
            <person name="Murat C."/>
            <person name="Oguiza J.A."/>
            <person name="Park J."/>
            <person name="Pisabarro A.G."/>
            <person name="Riley R."/>
            <person name="Rosling A."/>
            <person name="Salamov A."/>
            <person name="Schmidt O."/>
            <person name="Schmutz J."/>
            <person name="Skrede I."/>
            <person name="Stenlid J."/>
            <person name="Wiebenga A."/>
            <person name="Xie X."/>
            <person name="Kues U."/>
            <person name="Hibbett D.S."/>
            <person name="Hoffmeister D."/>
            <person name="Hogberg N."/>
            <person name="Martin F."/>
            <person name="Grigoriev I.V."/>
            <person name="Watkinson S.C."/>
        </authorList>
    </citation>
    <scope>NUCLEOTIDE SEQUENCE</scope>
    <source>
        <strain evidence="3">S7.9</strain>
    </source>
</reference>
<proteinExistence type="predicted"/>
<evidence type="ECO:0000256" key="1">
    <source>
        <dbReference type="SAM" id="MobiDB-lite"/>
    </source>
</evidence>
<dbReference type="OrthoDB" id="2593559at2759"/>
<gene>
    <name evidence="3" type="ORF">SERLADRAFT_472914</name>
</gene>
<dbReference type="EMBL" id="GL945437">
    <property type="protein sequence ID" value="EGO22290.1"/>
    <property type="molecule type" value="Genomic_DNA"/>
</dbReference>
<dbReference type="RefSeq" id="XP_007320828.1">
    <property type="nucleotide sequence ID" value="XM_007320766.1"/>
</dbReference>
<name>F8P442_SERL9</name>
<evidence type="ECO:0000259" key="2">
    <source>
        <dbReference type="Pfam" id="PF24016"/>
    </source>
</evidence>
<dbReference type="HOGENOM" id="CLU_073872_0_0_1"/>
<sequence>MIIEKDDLRKQPTSAMSEGSPPPYRDRENNDNASLSALSYSSSDHGPRKMPPAPPYPESANVQTISKISIHKRRQPISGTYCISSDVPGDDKALSQGGMGNGFSKKLGPRLNWFTTPDASFRTRYGAIYLDLSTGPSTHDVRSTVNVNNRLGNVAIDVSYIDPTNHLNLDAYSRRGNITVLLPRNYCGSVQLSCSTGGYTILPEVANATRIMQGNGGKVFIHIGKNSYLGSDNGSTMDHCRLSAKFGRITLGFSGSSADGCTHKADNLWQRMGSYLRAGSERAGPR</sequence>
<dbReference type="GeneID" id="18820213"/>
<accession>F8P442</accession>
<dbReference type="Pfam" id="PF24016">
    <property type="entry name" value="DUF7330"/>
    <property type="match status" value="1"/>
</dbReference>
<dbReference type="InterPro" id="IPR055754">
    <property type="entry name" value="DUF7330"/>
</dbReference>
<protein>
    <recommendedName>
        <fullName evidence="2">DUF7330 domain-containing protein</fullName>
    </recommendedName>
</protein>
<feature type="region of interest" description="Disordered" evidence="1">
    <location>
        <begin position="1"/>
        <end position="60"/>
    </location>
</feature>
<feature type="domain" description="DUF7330" evidence="2">
    <location>
        <begin position="69"/>
        <end position="253"/>
    </location>
</feature>
<dbReference type="KEGG" id="sla:SERLADRAFT_472914"/>
<dbReference type="AlphaFoldDB" id="F8P442"/>
<evidence type="ECO:0000313" key="3">
    <source>
        <dbReference type="EMBL" id="EGO22290.1"/>
    </source>
</evidence>